<protein>
    <submittedName>
        <fullName evidence="2">Uncharacterized protein</fullName>
    </submittedName>
</protein>
<evidence type="ECO:0000313" key="2">
    <source>
        <dbReference type="EMBL" id="RWS27885.1"/>
    </source>
</evidence>
<evidence type="ECO:0000256" key="1">
    <source>
        <dbReference type="SAM" id="MobiDB-lite"/>
    </source>
</evidence>
<feature type="compositionally biased region" description="Basic and acidic residues" evidence="1">
    <location>
        <begin position="1"/>
        <end position="16"/>
    </location>
</feature>
<dbReference type="Proteomes" id="UP000288716">
    <property type="component" value="Unassembled WGS sequence"/>
</dbReference>
<keyword evidence="3" id="KW-1185">Reference proteome</keyword>
<comment type="caution">
    <text evidence="2">The sequence shown here is derived from an EMBL/GenBank/DDBJ whole genome shotgun (WGS) entry which is preliminary data.</text>
</comment>
<dbReference type="OrthoDB" id="6155966at2759"/>
<feature type="region of interest" description="Disordered" evidence="1">
    <location>
        <begin position="1"/>
        <end position="46"/>
    </location>
</feature>
<accession>A0A443SK79</accession>
<proteinExistence type="predicted"/>
<sequence>MSHEECRSDDCKKDTSDSGSSKCSPLSTNSPAKQQQQQSLTDYSIDQLLKGRNSSLQSKGNKSAFNIDSMVSMNRESVSSTSGLFRPFQDLPRYFGFPLCGLTPQSFPMIPHKSSPGMSVAENSALMSRLFGHSLGSESHPFLDVSHTHPFLRNPQSDSTEYFIRR</sequence>
<dbReference type="STRING" id="299467.A0A443SK79"/>
<reference evidence="2 3" key="1">
    <citation type="journal article" date="2018" name="Gigascience">
        <title>Genomes of trombidid mites reveal novel predicted allergens and laterally-transferred genes associated with secondary metabolism.</title>
        <authorList>
            <person name="Dong X."/>
            <person name="Chaisiri K."/>
            <person name="Xia D."/>
            <person name="Armstrong S.D."/>
            <person name="Fang Y."/>
            <person name="Donnelly M.J."/>
            <person name="Kadowaki T."/>
            <person name="McGarry J.W."/>
            <person name="Darby A.C."/>
            <person name="Makepeace B.L."/>
        </authorList>
    </citation>
    <scope>NUCLEOTIDE SEQUENCE [LARGE SCALE GENOMIC DNA]</scope>
    <source>
        <strain evidence="2">UoL-UT</strain>
    </source>
</reference>
<organism evidence="2 3">
    <name type="scientific">Leptotrombidium deliense</name>
    <dbReference type="NCBI Taxonomy" id="299467"/>
    <lineage>
        <taxon>Eukaryota</taxon>
        <taxon>Metazoa</taxon>
        <taxon>Ecdysozoa</taxon>
        <taxon>Arthropoda</taxon>
        <taxon>Chelicerata</taxon>
        <taxon>Arachnida</taxon>
        <taxon>Acari</taxon>
        <taxon>Acariformes</taxon>
        <taxon>Trombidiformes</taxon>
        <taxon>Prostigmata</taxon>
        <taxon>Anystina</taxon>
        <taxon>Parasitengona</taxon>
        <taxon>Trombiculoidea</taxon>
        <taxon>Trombiculidae</taxon>
        <taxon>Leptotrombidium</taxon>
    </lineage>
</organism>
<dbReference type="EMBL" id="NCKV01001709">
    <property type="protein sequence ID" value="RWS27885.1"/>
    <property type="molecule type" value="Genomic_DNA"/>
</dbReference>
<gene>
    <name evidence="2" type="ORF">B4U80_06847</name>
</gene>
<evidence type="ECO:0000313" key="3">
    <source>
        <dbReference type="Proteomes" id="UP000288716"/>
    </source>
</evidence>
<dbReference type="AlphaFoldDB" id="A0A443SK79"/>
<name>A0A443SK79_9ACAR</name>
<feature type="compositionally biased region" description="Polar residues" evidence="1">
    <location>
        <begin position="17"/>
        <end position="44"/>
    </location>
</feature>
<dbReference type="VEuPathDB" id="VectorBase:LDEU004155"/>